<feature type="chain" id="PRO_5012163867" evidence="1">
    <location>
        <begin position="20"/>
        <end position="137"/>
    </location>
</feature>
<sequence>MLAVVAVAVVVDLVPEVWVAVRHRAAAVASSKSSPAMAAAEVSAAQAAVQAEMQEARRGAQLEQQACHEAPLEQQAWPRQLHLSRARLSAPCWYLVSLEPSLAEEVAAAAAVELWVAWARTALEMLSAPNGWRRRRW</sequence>
<name>A0A1Q9DWT1_SYMMI</name>
<evidence type="ECO:0000256" key="1">
    <source>
        <dbReference type="SAM" id="SignalP"/>
    </source>
</evidence>
<feature type="signal peptide" evidence="1">
    <location>
        <begin position="1"/>
        <end position="19"/>
    </location>
</feature>
<dbReference type="EMBL" id="LSRX01000355">
    <property type="protein sequence ID" value="OLP99630.1"/>
    <property type="molecule type" value="Genomic_DNA"/>
</dbReference>
<keyword evidence="3" id="KW-1185">Reference proteome</keyword>
<reference evidence="2 3" key="1">
    <citation type="submission" date="2016-02" db="EMBL/GenBank/DDBJ databases">
        <title>Genome analysis of coral dinoflagellate symbionts highlights evolutionary adaptations to a symbiotic lifestyle.</title>
        <authorList>
            <person name="Aranda M."/>
            <person name="Li Y."/>
            <person name="Liew Y.J."/>
            <person name="Baumgarten S."/>
            <person name="Simakov O."/>
            <person name="Wilson M."/>
            <person name="Piel J."/>
            <person name="Ashoor H."/>
            <person name="Bougouffa S."/>
            <person name="Bajic V.B."/>
            <person name="Ryu T."/>
            <person name="Ravasi T."/>
            <person name="Bayer T."/>
            <person name="Micklem G."/>
            <person name="Kim H."/>
            <person name="Bhak J."/>
            <person name="Lajeunesse T.C."/>
            <person name="Voolstra C.R."/>
        </authorList>
    </citation>
    <scope>NUCLEOTIDE SEQUENCE [LARGE SCALE GENOMIC DNA]</scope>
    <source>
        <strain evidence="2 3">CCMP2467</strain>
    </source>
</reference>
<dbReference type="Proteomes" id="UP000186817">
    <property type="component" value="Unassembled WGS sequence"/>
</dbReference>
<protein>
    <submittedName>
        <fullName evidence="2">Uncharacterized protein</fullName>
    </submittedName>
</protein>
<keyword evidence="1" id="KW-0732">Signal</keyword>
<comment type="caution">
    <text evidence="2">The sequence shown here is derived from an EMBL/GenBank/DDBJ whole genome shotgun (WGS) entry which is preliminary data.</text>
</comment>
<evidence type="ECO:0000313" key="3">
    <source>
        <dbReference type="Proteomes" id="UP000186817"/>
    </source>
</evidence>
<evidence type="ECO:0000313" key="2">
    <source>
        <dbReference type="EMBL" id="OLP99630.1"/>
    </source>
</evidence>
<accession>A0A1Q9DWT1</accession>
<gene>
    <name evidence="2" type="ORF">AK812_SmicGene17812</name>
</gene>
<proteinExistence type="predicted"/>
<organism evidence="2 3">
    <name type="scientific">Symbiodinium microadriaticum</name>
    <name type="common">Dinoflagellate</name>
    <name type="synonym">Zooxanthella microadriatica</name>
    <dbReference type="NCBI Taxonomy" id="2951"/>
    <lineage>
        <taxon>Eukaryota</taxon>
        <taxon>Sar</taxon>
        <taxon>Alveolata</taxon>
        <taxon>Dinophyceae</taxon>
        <taxon>Suessiales</taxon>
        <taxon>Symbiodiniaceae</taxon>
        <taxon>Symbiodinium</taxon>
    </lineage>
</organism>
<dbReference type="AlphaFoldDB" id="A0A1Q9DWT1"/>